<comment type="caution">
    <text evidence="2">The sequence shown here is derived from an EMBL/GenBank/DDBJ whole genome shotgun (WGS) entry which is preliminary data.</text>
</comment>
<dbReference type="Proteomes" id="UP000091918">
    <property type="component" value="Unassembled WGS sequence"/>
</dbReference>
<dbReference type="AlphaFoldDB" id="A0A1B7NTH6"/>
<keyword evidence="1" id="KW-0732">Signal</keyword>
<name>A0A1B7NTH6_9EURO</name>
<evidence type="ECO:0000313" key="2">
    <source>
        <dbReference type="EMBL" id="OAX80056.1"/>
    </source>
</evidence>
<evidence type="ECO:0000313" key="3">
    <source>
        <dbReference type="Proteomes" id="UP000091918"/>
    </source>
</evidence>
<dbReference type="OrthoDB" id="3531694at2759"/>
<dbReference type="EMBL" id="LGUA01000810">
    <property type="protein sequence ID" value="OAX80056.1"/>
    <property type="molecule type" value="Genomic_DNA"/>
</dbReference>
<sequence length="137" mass="15185">MIPLLTWTLSEILNALKLIGKVTADDVRTTNGPKGEQWVSAVDNITDHVETQLEHDQECDFMDLLTFFSAKMWPNMISSELGAKAHKSSKDPEDPAPVLTLGFYSKKGIRLLSGHVQEDGSYKLAESRAGKGRGKRK</sequence>
<feature type="chain" id="PRO_5008598195" evidence="1">
    <location>
        <begin position="25"/>
        <end position="137"/>
    </location>
</feature>
<keyword evidence="3" id="KW-1185">Reference proteome</keyword>
<feature type="signal peptide" evidence="1">
    <location>
        <begin position="1"/>
        <end position="24"/>
    </location>
</feature>
<evidence type="ECO:0000256" key="1">
    <source>
        <dbReference type="SAM" id="SignalP"/>
    </source>
</evidence>
<reference evidence="2 3" key="1">
    <citation type="submission" date="2015-07" db="EMBL/GenBank/DDBJ databases">
        <title>Emmonsia species relationships and genome sequence.</title>
        <authorList>
            <person name="Cuomo C.A."/>
            <person name="Schwartz I.S."/>
            <person name="Kenyon C."/>
            <person name="de Hoog G.S."/>
            <person name="Govender N.P."/>
            <person name="Botha A."/>
            <person name="Moreno L."/>
            <person name="de Vries M."/>
            <person name="Munoz J.F."/>
            <person name="Stielow J.B."/>
        </authorList>
    </citation>
    <scope>NUCLEOTIDE SEQUENCE [LARGE SCALE GENOMIC DNA]</scope>
    <source>
        <strain evidence="2 3">CBS 136260</strain>
    </source>
</reference>
<gene>
    <name evidence="2" type="ORF">ACJ72_05621</name>
</gene>
<organism evidence="2 3">
    <name type="scientific">Emergomyces africanus</name>
    <dbReference type="NCBI Taxonomy" id="1955775"/>
    <lineage>
        <taxon>Eukaryota</taxon>
        <taxon>Fungi</taxon>
        <taxon>Dikarya</taxon>
        <taxon>Ascomycota</taxon>
        <taxon>Pezizomycotina</taxon>
        <taxon>Eurotiomycetes</taxon>
        <taxon>Eurotiomycetidae</taxon>
        <taxon>Onygenales</taxon>
        <taxon>Ajellomycetaceae</taxon>
        <taxon>Emergomyces</taxon>
    </lineage>
</organism>
<accession>A0A1B7NTH6</accession>
<protein>
    <submittedName>
        <fullName evidence="2">Uncharacterized protein</fullName>
    </submittedName>
</protein>
<proteinExistence type="predicted"/>